<keyword evidence="3" id="KW-0472">Membrane</keyword>
<evidence type="ECO:0000259" key="5">
    <source>
        <dbReference type="PROSITE" id="PS51384"/>
    </source>
</evidence>
<comment type="caution">
    <text evidence="6">The sequence shown here is derived from an EMBL/GenBank/DDBJ whole genome shotgun (WGS) entry which is preliminary data.</text>
</comment>
<dbReference type="Proteomes" id="UP001409291">
    <property type="component" value="Unassembled WGS sequence"/>
</dbReference>
<evidence type="ECO:0000313" key="7">
    <source>
        <dbReference type="Proteomes" id="UP001409291"/>
    </source>
</evidence>
<evidence type="ECO:0000313" key="6">
    <source>
        <dbReference type="EMBL" id="MEN5380558.1"/>
    </source>
</evidence>
<accession>A0ABV0C2K1</accession>
<dbReference type="InterPro" id="IPR039261">
    <property type="entry name" value="FNR_nucleotide-bd"/>
</dbReference>
<dbReference type="PROSITE" id="PS51384">
    <property type="entry name" value="FAD_FR"/>
    <property type="match status" value="1"/>
</dbReference>
<dbReference type="PANTHER" id="PTHR19384">
    <property type="entry name" value="NITRIC OXIDE SYNTHASE-RELATED"/>
    <property type="match status" value="1"/>
</dbReference>
<dbReference type="Gene3D" id="3.40.50.80">
    <property type="entry name" value="Nucleotide-binding domain of ferredoxin-NADP reductase (FNR) module"/>
    <property type="match status" value="1"/>
</dbReference>
<dbReference type="SUPFAM" id="SSF52218">
    <property type="entry name" value="Flavoproteins"/>
    <property type="match status" value="1"/>
</dbReference>
<dbReference type="Pfam" id="PF03929">
    <property type="entry name" value="PepSY_TM"/>
    <property type="match status" value="1"/>
</dbReference>
<dbReference type="InterPro" id="IPR008254">
    <property type="entry name" value="Flavodoxin/NO_synth"/>
</dbReference>
<feature type="transmembrane region" description="Helical" evidence="3">
    <location>
        <begin position="172"/>
        <end position="197"/>
    </location>
</feature>
<dbReference type="EC" id="1.6.2.4" evidence="2"/>
<dbReference type="Gene3D" id="2.40.30.10">
    <property type="entry name" value="Translation factors"/>
    <property type="match status" value="1"/>
</dbReference>
<dbReference type="RefSeq" id="WP_346583434.1">
    <property type="nucleotide sequence ID" value="NZ_JBDJLH010000009.1"/>
</dbReference>
<protein>
    <recommendedName>
        <fullName evidence="2">NADPH--hemoprotein reductase</fullName>
        <ecNumber evidence="2">1.6.2.4</ecNumber>
    </recommendedName>
</protein>
<dbReference type="PROSITE" id="PS50902">
    <property type="entry name" value="FLAVODOXIN_LIKE"/>
    <property type="match status" value="1"/>
</dbReference>
<dbReference type="InterPro" id="IPR008333">
    <property type="entry name" value="Cbr1-like_FAD-bd_dom"/>
</dbReference>
<evidence type="ECO:0000256" key="2">
    <source>
        <dbReference type="ARBA" id="ARBA00023797"/>
    </source>
</evidence>
<feature type="transmembrane region" description="Helical" evidence="3">
    <location>
        <begin position="130"/>
        <end position="151"/>
    </location>
</feature>
<proteinExistence type="predicted"/>
<dbReference type="Pfam" id="PF00970">
    <property type="entry name" value="FAD_binding_6"/>
    <property type="match status" value="1"/>
</dbReference>
<gene>
    <name evidence="6" type="ORF">ABE541_25080</name>
</gene>
<keyword evidence="7" id="KW-1185">Reference proteome</keyword>
<evidence type="ECO:0000256" key="1">
    <source>
        <dbReference type="ARBA" id="ARBA00022630"/>
    </source>
</evidence>
<name>A0ABV0C2K1_9SPHI</name>
<dbReference type="InterPro" id="IPR005625">
    <property type="entry name" value="PepSY-ass_TM"/>
</dbReference>
<keyword evidence="3" id="KW-0812">Transmembrane</keyword>
<evidence type="ECO:0000259" key="4">
    <source>
        <dbReference type="PROSITE" id="PS50902"/>
    </source>
</evidence>
<keyword evidence="3" id="KW-1133">Transmembrane helix</keyword>
<dbReference type="Pfam" id="PF00258">
    <property type="entry name" value="Flavodoxin_1"/>
    <property type="match status" value="1"/>
</dbReference>
<reference evidence="6 7" key="1">
    <citation type="submission" date="2024-04" db="EMBL/GenBank/DDBJ databases">
        <title>WGS of bacteria from Torrens River.</title>
        <authorList>
            <person name="Wyrsch E.R."/>
            <person name="Drigo B."/>
        </authorList>
    </citation>
    <scope>NUCLEOTIDE SEQUENCE [LARGE SCALE GENOMIC DNA]</scope>
    <source>
        <strain evidence="6 7">TWI391</strain>
    </source>
</reference>
<keyword evidence="1" id="KW-0285">Flavoprotein</keyword>
<feature type="domain" description="FAD-binding FR-type" evidence="5">
    <location>
        <begin position="486"/>
        <end position="590"/>
    </location>
</feature>
<dbReference type="Pfam" id="PF00175">
    <property type="entry name" value="NAD_binding_1"/>
    <property type="match status" value="1"/>
</dbReference>
<dbReference type="InterPro" id="IPR001433">
    <property type="entry name" value="OxRdtase_FAD/NAD-bd"/>
</dbReference>
<dbReference type="PRINTS" id="PR00371">
    <property type="entry name" value="FPNCR"/>
</dbReference>
<dbReference type="InterPro" id="IPR029039">
    <property type="entry name" value="Flavoprotein-like_sf"/>
</dbReference>
<dbReference type="EMBL" id="JBDJNQ010000020">
    <property type="protein sequence ID" value="MEN5380558.1"/>
    <property type="molecule type" value="Genomic_DNA"/>
</dbReference>
<dbReference type="InterPro" id="IPR017938">
    <property type="entry name" value="Riboflavin_synthase-like_b-brl"/>
</dbReference>
<dbReference type="Gene3D" id="3.40.50.360">
    <property type="match status" value="1"/>
</dbReference>
<dbReference type="PANTHER" id="PTHR19384:SF17">
    <property type="entry name" value="NADPH--CYTOCHROME P450 REDUCTASE"/>
    <property type="match status" value="1"/>
</dbReference>
<dbReference type="SUPFAM" id="SSF63380">
    <property type="entry name" value="Riboflavin synthase domain-like"/>
    <property type="match status" value="1"/>
</dbReference>
<evidence type="ECO:0000256" key="3">
    <source>
        <dbReference type="SAM" id="Phobius"/>
    </source>
</evidence>
<dbReference type="InterPro" id="IPR017927">
    <property type="entry name" value="FAD-bd_FR_type"/>
</dbReference>
<feature type="transmembrane region" description="Helical" evidence="3">
    <location>
        <begin position="12"/>
        <end position="33"/>
    </location>
</feature>
<sequence length="727" mass="83246">MTLSIWRYAHLALAIVSSLFLLILSVTGIILAIDAVNEKTQAYRAEDSNTITLAQSITALRKVYPEIIEIAVDHNQFVSIDALDEEGNTIKAYINPTTGKVLGEIKPKSQFIQWTTALHRSLFLHETGRILVGLVSFILLLITISGLILILKRQQGLRNFFSKINRDFFAQYFHVVSGRLFLIPILIIALSGTYLFMARMELIKKSNEELEHQDTQTENQKDFKEFAIFQKHTLGTIEKIEFPFMDDDPEEFYTIKFKDRAVTVNQFNGEIVKETKYPYTSALEKLSLDIHTGRTNVIWAIILGLASFNIVFFIYTGFVITFRRTKTKIKNKYKANEAEFIILVGSENGSTLFFANQIHKQLLADGKRSFVTAMNQYQNYPNATHILIFTSTYGIGTAPTGASNFEELLEKFPQEQTVQYSVIGFGSKAYPDYCAYAEHIDKLLATKEWATRFLDLHKINDRSAHEFTNWVHHWSEKSCIALATAPSLYQSKVANLQQLQVVKKTSQDHSTFTVVFKPLRKLKFQSGDLLAIYPAHDNRERFYSIGENNGTIQLEVKLHPNGLGSNFLYELKENDHIDARVMTNPDFHFPKAPAVIMIANGTGIAPFLGMIQNNVKTPLRLYAGFRYNNTLTQRYQQFAQEEIIKKHLTAYQFAYSRESTAQYVMDLIKHDVQLFVEHLENDGVIMICGSLQMQRDVEKVLEEMTLSQKGKALLYYKEKKQILTDCY</sequence>
<feature type="domain" description="Flavodoxin-like" evidence="4">
    <location>
        <begin position="340"/>
        <end position="479"/>
    </location>
</feature>
<dbReference type="SUPFAM" id="SSF52343">
    <property type="entry name" value="Ferredoxin reductase-like, C-terminal NADP-linked domain"/>
    <property type="match status" value="1"/>
</dbReference>
<dbReference type="InterPro" id="IPR001709">
    <property type="entry name" value="Flavoprot_Pyr_Nucl_cyt_Rdtase"/>
</dbReference>
<feature type="transmembrane region" description="Helical" evidence="3">
    <location>
        <begin position="297"/>
        <end position="322"/>
    </location>
</feature>
<organism evidence="6 7">
    <name type="scientific">Sphingobacterium kitahiroshimense</name>
    <dbReference type="NCBI Taxonomy" id="470446"/>
    <lineage>
        <taxon>Bacteria</taxon>
        <taxon>Pseudomonadati</taxon>
        <taxon>Bacteroidota</taxon>
        <taxon>Sphingobacteriia</taxon>
        <taxon>Sphingobacteriales</taxon>
        <taxon>Sphingobacteriaceae</taxon>
        <taxon>Sphingobacterium</taxon>
    </lineage>
</organism>